<dbReference type="EMBL" id="MGEH01000032">
    <property type="protein sequence ID" value="OGL78379.1"/>
    <property type="molecule type" value="Genomic_DNA"/>
</dbReference>
<dbReference type="HAMAP" id="MF_00385">
    <property type="entry name" value="Ribosomal_bS16"/>
    <property type="match status" value="1"/>
</dbReference>
<sequence>MLSIRLSRVGKRKQPLFRLIVTEKSKDPWGTFLENLGTYNPRSKPAAIDFKNDRIKDWIAKGAQCSDTVWNLLVDQKVVAGDKRKKVRISRERRAKLEKEKVAA</sequence>
<accession>A0A1F7UJE0</accession>
<dbReference type="GO" id="GO:0015935">
    <property type="term" value="C:small ribosomal subunit"/>
    <property type="evidence" value="ECO:0007669"/>
    <property type="project" value="TreeGrafter"/>
</dbReference>
<evidence type="ECO:0000256" key="1">
    <source>
        <dbReference type="ARBA" id="ARBA00022980"/>
    </source>
</evidence>
<evidence type="ECO:0000256" key="2">
    <source>
        <dbReference type="ARBA" id="ARBA00023274"/>
    </source>
</evidence>
<dbReference type="InterPro" id="IPR000307">
    <property type="entry name" value="Ribosomal_bS16"/>
</dbReference>
<dbReference type="InterPro" id="IPR023803">
    <property type="entry name" value="Ribosomal_bS16_dom_sf"/>
</dbReference>
<dbReference type="PANTHER" id="PTHR12919:SF20">
    <property type="entry name" value="SMALL RIBOSOMAL SUBUNIT PROTEIN BS16M"/>
    <property type="match status" value="1"/>
</dbReference>
<gene>
    <name evidence="3" type="primary">rpsP</name>
    <name evidence="4" type="ORF">A3E39_02660</name>
</gene>
<evidence type="ECO:0000313" key="4">
    <source>
        <dbReference type="EMBL" id="OGL78379.1"/>
    </source>
</evidence>
<evidence type="ECO:0000256" key="3">
    <source>
        <dbReference type="HAMAP-Rule" id="MF_00385"/>
    </source>
</evidence>
<dbReference type="NCBIfam" id="TIGR00002">
    <property type="entry name" value="S16"/>
    <property type="match status" value="1"/>
</dbReference>
<dbReference type="Pfam" id="PF00886">
    <property type="entry name" value="Ribosomal_S16"/>
    <property type="match status" value="1"/>
</dbReference>
<comment type="caution">
    <text evidence="4">The sequence shown here is derived from an EMBL/GenBank/DDBJ whole genome shotgun (WGS) entry which is preliminary data.</text>
</comment>
<dbReference type="InterPro" id="IPR020592">
    <property type="entry name" value="Ribosomal_bS16_CS"/>
</dbReference>
<keyword evidence="2 3" id="KW-0687">Ribonucleoprotein</keyword>
<organism evidence="4 5">
    <name type="scientific">Candidatus Uhrbacteria bacterium RIFCSPHIGHO2_12_FULL_60_25</name>
    <dbReference type="NCBI Taxonomy" id="1802399"/>
    <lineage>
        <taxon>Bacteria</taxon>
        <taxon>Candidatus Uhriibacteriota</taxon>
    </lineage>
</organism>
<keyword evidence="1 3" id="KW-0689">Ribosomal protein</keyword>
<proteinExistence type="inferred from homology"/>
<dbReference type="SUPFAM" id="SSF54565">
    <property type="entry name" value="Ribosomal protein S16"/>
    <property type="match status" value="1"/>
</dbReference>
<dbReference type="GO" id="GO:0006412">
    <property type="term" value="P:translation"/>
    <property type="evidence" value="ECO:0007669"/>
    <property type="project" value="UniProtKB-UniRule"/>
</dbReference>
<dbReference type="PROSITE" id="PS00732">
    <property type="entry name" value="RIBOSOMAL_S16"/>
    <property type="match status" value="1"/>
</dbReference>
<dbReference type="GO" id="GO:0005737">
    <property type="term" value="C:cytoplasm"/>
    <property type="evidence" value="ECO:0007669"/>
    <property type="project" value="UniProtKB-ARBA"/>
</dbReference>
<dbReference type="Gene3D" id="3.30.1320.10">
    <property type="match status" value="1"/>
</dbReference>
<dbReference type="PANTHER" id="PTHR12919">
    <property type="entry name" value="30S RIBOSOMAL PROTEIN S16"/>
    <property type="match status" value="1"/>
</dbReference>
<dbReference type="STRING" id="1802399.A3E39_02660"/>
<comment type="similarity">
    <text evidence="3">Belongs to the bacterial ribosomal protein bS16 family.</text>
</comment>
<protein>
    <recommendedName>
        <fullName evidence="3">Small ribosomal subunit protein bS16</fullName>
    </recommendedName>
</protein>
<reference evidence="4 5" key="1">
    <citation type="journal article" date="2016" name="Nat. Commun.">
        <title>Thousands of microbial genomes shed light on interconnected biogeochemical processes in an aquifer system.</title>
        <authorList>
            <person name="Anantharaman K."/>
            <person name="Brown C.T."/>
            <person name="Hug L.A."/>
            <person name="Sharon I."/>
            <person name="Castelle C.J."/>
            <person name="Probst A.J."/>
            <person name="Thomas B.C."/>
            <person name="Singh A."/>
            <person name="Wilkins M.J."/>
            <person name="Karaoz U."/>
            <person name="Brodie E.L."/>
            <person name="Williams K.H."/>
            <person name="Hubbard S.S."/>
            <person name="Banfield J.F."/>
        </authorList>
    </citation>
    <scope>NUCLEOTIDE SEQUENCE [LARGE SCALE GENOMIC DNA]</scope>
</reference>
<dbReference type="Proteomes" id="UP000176603">
    <property type="component" value="Unassembled WGS sequence"/>
</dbReference>
<dbReference type="GO" id="GO:0003735">
    <property type="term" value="F:structural constituent of ribosome"/>
    <property type="evidence" value="ECO:0007669"/>
    <property type="project" value="InterPro"/>
</dbReference>
<evidence type="ECO:0000313" key="5">
    <source>
        <dbReference type="Proteomes" id="UP000176603"/>
    </source>
</evidence>
<name>A0A1F7UJE0_9BACT</name>
<dbReference type="AlphaFoldDB" id="A0A1F7UJE0"/>